<sequence length="514" mass="58234">MSHEIGNYAIGNQLTPIEQNGFKQYKRIAIILPLLLTGNGSDWETQFVQEEIQQAFKKAIETWPFLCCSVRTGVAERGKLTLVGKPAEYMDAQSEKLDPHGRPRIESGLDEKLAQLKSNSLGAGFFRSEAGLSLYTGMPIVMVKFSLLRDFLVVGFSFYEAVVDGEFIGRFFSRMINLTWSSEANRVRYRLSPQMIDYRWPHAADEVRHWHRWTFNPSTGPSNRHLFSFYDWHDRHLVPQITPKDRLVCRLIEFKKAFVTDLIGHIRQKIGSSIPGYKDEYFVVAMLWVTIIHARISKRRIGTEDTARLNILLPGQPNALRGGEPDLGYFGSSTVPTVAELSVPRLLNPANQHKPNDFQGEIRPKDSVQGLANAASAIHWAINKVDVNYVRHLMAFKEGVRPYEDSMAYNRAIDRHSTGMVFEDWSGYSSDEVIGTPFTTGRAAAFLPCADDKEEGKIVLLPQRRGPDARENEIGWATWVCLDVEEMPVVLEQLDFQHWIIGEAAANMNTMGIS</sequence>
<reference evidence="1 2" key="1">
    <citation type="submission" date="2021-08" db="EMBL/GenBank/DDBJ databases">
        <title>The highly contiguous genome resource for Trichoderma semiorbis FJ059, a fungal antagonistic to plant pathogens.</title>
        <authorList>
            <person name="Liu T."/>
        </authorList>
    </citation>
    <scope>NUCLEOTIDE SEQUENCE [LARGE SCALE GENOMIC DNA]</scope>
    <source>
        <strain evidence="1 2">FJ059</strain>
    </source>
</reference>
<evidence type="ECO:0000313" key="2">
    <source>
        <dbReference type="Proteomes" id="UP000826573"/>
    </source>
</evidence>
<dbReference type="Gene3D" id="3.30.559.10">
    <property type="entry name" value="Chloramphenicol acetyltransferase-like domain"/>
    <property type="match status" value="1"/>
</dbReference>
<gene>
    <name evidence="1" type="ORF">TsFJ059_001694</name>
</gene>
<keyword evidence="2" id="KW-1185">Reference proteome</keyword>
<dbReference type="AlphaFoldDB" id="A0A9P8HUX8"/>
<dbReference type="InterPro" id="IPR023213">
    <property type="entry name" value="CAT-like_dom_sf"/>
</dbReference>
<accession>A0A9P8HUX8</accession>
<dbReference type="Proteomes" id="UP000826573">
    <property type="component" value="Unassembled WGS sequence"/>
</dbReference>
<protein>
    <submittedName>
        <fullName evidence="1">Uncharacterized protein</fullName>
    </submittedName>
</protein>
<evidence type="ECO:0000313" key="1">
    <source>
        <dbReference type="EMBL" id="KAH0533081.1"/>
    </source>
</evidence>
<proteinExistence type="predicted"/>
<comment type="caution">
    <text evidence="1">The sequence shown here is derived from an EMBL/GenBank/DDBJ whole genome shotgun (WGS) entry which is preliminary data.</text>
</comment>
<organism evidence="1 2">
    <name type="scientific">Trichoderma semiorbis</name>
    <dbReference type="NCBI Taxonomy" id="1491008"/>
    <lineage>
        <taxon>Eukaryota</taxon>
        <taxon>Fungi</taxon>
        <taxon>Dikarya</taxon>
        <taxon>Ascomycota</taxon>
        <taxon>Pezizomycotina</taxon>
        <taxon>Sordariomycetes</taxon>
        <taxon>Hypocreomycetidae</taxon>
        <taxon>Hypocreales</taxon>
        <taxon>Hypocreaceae</taxon>
        <taxon>Trichoderma</taxon>
    </lineage>
</organism>
<name>A0A9P8HUX8_9HYPO</name>
<dbReference type="EMBL" id="JAIMJC010000001">
    <property type="protein sequence ID" value="KAH0533081.1"/>
    <property type="molecule type" value="Genomic_DNA"/>
</dbReference>